<sequence length="76" mass="8058">MYLVHTGLRAPRDARAAIDLPTLIRSRLGPDDGAEHISVHPHARPDPVIGLYLRAQSPGGGGTRDHPDPPSALALP</sequence>
<organism evidence="2 3">
    <name type="scientific">Streptomyces spororaveus</name>
    <dbReference type="NCBI Taxonomy" id="284039"/>
    <lineage>
        <taxon>Bacteria</taxon>
        <taxon>Bacillati</taxon>
        <taxon>Actinomycetota</taxon>
        <taxon>Actinomycetes</taxon>
        <taxon>Kitasatosporales</taxon>
        <taxon>Streptomycetaceae</taxon>
        <taxon>Streptomyces</taxon>
    </lineage>
</organism>
<keyword evidence="3" id="KW-1185">Reference proteome</keyword>
<evidence type="ECO:0000313" key="3">
    <source>
        <dbReference type="Proteomes" id="UP000608522"/>
    </source>
</evidence>
<proteinExistence type="predicted"/>
<dbReference type="RefSeq" id="WP_202197343.1">
    <property type="nucleotide sequence ID" value="NZ_BAAATO010000110.1"/>
</dbReference>
<reference evidence="3" key="1">
    <citation type="submission" date="2023-07" db="EMBL/GenBank/DDBJ databases">
        <title>Whole genome shotgun sequence of Streptomyces spororaveus NBRC 15456.</title>
        <authorList>
            <person name="Komaki H."/>
            <person name="Tamura T."/>
        </authorList>
    </citation>
    <scope>NUCLEOTIDE SEQUENCE [LARGE SCALE GENOMIC DNA]</scope>
    <source>
        <strain evidence="3">NBRC 15456</strain>
    </source>
</reference>
<name>A0ABQ3T305_9ACTN</name>
<evidence type="ECO:0000313" key="2">
    <source>
        <dbReference type="EMBL" id="GHI74768.1"/>
    </source>
</evidence>
<accession>A0ABQ3T305</accession>
<feature type="region of interest" description="Disordered" evidence="1">
    <location>
        <begin position="53"/>
        <end position="76"/>
    </location>
</feature>
<dbReference type="EMBL" id="BNED01000003">
    <property type="protein sequence ID" value="GHI74768.1"/>
    <property type="molecule type" value="Genomic_DNA"/>
</dbReference>
<gene>
    <name evidence="2" type="ORF">Sspor_03290</name>
</gene>
<comment type="caution">
    <text evidence="2">The sequence shown here is derived from an EMBL/GenBank/DDBJ whole genome shotgun (WGS) entry which is preliminary data.</text>
</comment>
<protein>
    <submittedName>
        <fullName evidence="2">Uncharacterized protein</fullName>
    </submittedName>
</protein>
<dbReference type="Proteomes" id="UP000608522">
    <property type="component" value="Unassembled WGS sequence"/>
</dbReference>
<evidence type="ECO:0000256" key="1">
    <source>
        <dbReference type="SAM" id="MobiDB-lite"/>
    </source>
</evidence>